<protein>
    <submittedName>
        <fullName evidence="2">Uncharacterized protein</fullName>
    </submittedName>
</protein>
<feature type="region of interest" description="Disordered" evidence="1">
    <location>
        <begin position="1054"/>
        <end position="1123"/>
    </location>
</feature>
<feature type="region of interest" description="Disordered" evidence="1">
    <location>
        <begin position="424"/>
        <end position="445"/>
    </location>
</feature>
<reference evidence="2 3" key="1">
    <citation type="submission" date="2024-03" db="EMBL/GenBank/DDBJ databases">
        <authorList>
            <person name="Martinez-Hernandez J."/>
        </authorList>
    </citation>
    <scope>NUCLEOTIDE SEQUENCE [LARGE SCALE GENOMIC DNA]</scope>
</reference>
<name>A0AAV1Y206_LUPLU</name>
<feature type="region of interest" description="Disordered" evidence="1">
    <location>
        <begin position="354"/>
        <end position="382"/>
    </location>
</feature>
<dbReference type="GO" id="GO:0055028">
    <property type="term" value="C:cortical microtubule"/>
    <property type="evidence" value="ECO:0007669"/>
    <property type="project" value="TreeGrafter"/>
</dbReference>
<comment type="caution">
    <text evidence="2">The sequence shown here is derived from an EMBL/GenBank/DDBJ whole genome shotgun (WGS) entry which is preliminary data.</text>
</comment>
<feature type="compositionally biased region" description="Low complexity" evidence="1">
    <location>
        <begin position="194"/>
        <end position="212"/>
    </location>
</feature>
<evidence type="ECO:0000313" key="3">
    <source>
        <dbReference type="Proteomes" id="UP001497480"/>
    </source>
</evidence>
<feature type="compositionally biased region" description="Polar residues" evidence="1">
    <location>
        <begin position="242"/>
        <end position="259"/>
    </location>
</feature>
<dbReference type="PANTHER" id="PTHR31949:SF3">
    <property type="entry name" value="RUN_FYVE DOMAIN PROTEIN"/>
    <property type="match status" value="1"/>
</dbReference>
<dbReference type="Proteomes" id="UP001497480">
    <property type="component" value="Unassembled WGS sequence"/>
</dbReference>
<sequence>MPPSPALRYSPGRVPRADGHKRGRSLESGLLFREKDDDLALFNEMQSKERESFLLHSSDDLEDTFSTKLRHFSDAIRGISIPGRGKTTDLLNADGDKNDYDWLLTPPDTPLFPSLDDEPPPMSVASRGRPQSKPVSISRSSTMEKSYRSSRGSASPNRLSPSPRSGTNTLQSRGRPSSVPNSSPTPSLWHGTPSRRQSPPSNKSKSPSSRSKNYTPMRMSTGSSGPVVSSGVRGSSPIKTGRGNSASPKIRAWQTNIPGLSSEAPPNLRTSLADRPASYVRGSSPASRNGRESTSKSSRQSMSPSASRSSSSFLSHDRDHFSSRSKGSVASSGDDDVDSIRSIRVGSLDRQGSIRSGLLSTNRTPTLSKKSARMASPNSAPKRLFDSAIGQMDRKSPPNMFRPLLSSVPSTTFYVGKANSAHHSLLSRNSSVTTSSNTSSDQGTNFAVDTVSSEEVFAFDKIETLNENEESVDIQHNEMRDPKIVFYPTESEDSVRHGGIDTEGNENSETSRNRGEFYEIGGSENTAICYNCHCHCEATEQAEKDAALCPECSRKITPLRVTIPERTSAVSEDSLAISKNMPEEEKTLSLSETNRLTDASELPQDSDMDELRIRVSEKDAEQCQTSCVELIYDRSQNSPLPSSSAEGGVETNQSGVHYEKPNNDFGDQKLYLYSDPPNLNVNLMEGTGISVLLKRSSSNKGPVLQGRSFTATTVSYDDLSLARDSLNITRSSTRHGSYSASSSVDLSSVRQTEFSAQRQLSNKKLDVNCGYDLQNKRPSTGSSFSSTSNHSHHGLVLATPETSGNTDCGFVEEVPQVPQEMRASAITVTDVTGASSLSLNGVEEDKFECDDNSKLTNACISEILGQDAVIVQSDDNSVASFPNLGDCVSYENVEDDPNNASVSSFHEKHDAQNSNVDEPYALVTANSSKITESEIEGGENYCENNTGTVNDDLSLVSKSALDEFQELPTQSPSNDCITASVSELNTSEYSHDIGGSTVTVECQGAGNTKSLTLEEATDTILFCSSIIHDLAYKAATTAIEKECSDDPFEVSEPAVTLLGQPNSSRKDTRSRTATTRTSKPHKARQRRVVKTNVKPSSDKTENDENIDESFTHNHNNVGLPNKVDSNTMKPLKLESKCNCIIM</sequence>
<dbReference type="AlphaFoldDB" id="A0AAV1Y206"/>
<feature type="compositionally biased region" description="Low complexity" evidence="1">
    <location>
        <begin position="295"/>
        <end position="314"/>
    </location>
</feature>
<feature type="region of interest" description="Disordered" evidence="1">
    <location>
        <begin position="1"/>
        <end position="26"/>
    </location>
</feature>
<feature type="region of interest" description="Disordered" evidence="1">
    <location>
        <begin position="635"/>
        <end position="654"/>
    </location>
</feature>
<keyword evidence="3" id="KW-1185">Reference proteome</keyword>
<feature type="compositionally biased region" description="Low complexity" evidence="1">
    <location>
        <begin position="220"/>
        <end position="236"/>
    </location>
</feature>
<feature type="compositionally biased region" description="Polar residues" evidence="1">
    <location>
        <begin position="588"/>
        <end position="597"/>
    </location>
</feature>
<evidence type="ECO:0000313" key="2">
    <source>
        <dbReference type="EMBL" id="CAL0328009.1"/>
    </source>
</evidence>
<dbReference type="EMBL" id="CAXHTB010000020">
    <property type="protein sequence ID" value="CAL0328009.1"/>
    <property type="molecule type" value="Genomic_DNA"/>
</dbReference>
<feature type="region of interest" description="Disordered" evidence="1">
    <location>
        <begin position="579"/>
        <end position="605"/>
    </location>
</feature>
<feature type="compositionally biased region" description="Low complexity" evidence="1">
    <location>
        <begin position="424"/>
        <end position="440"/>
    </location>
</feature>
<proteinExistence type="predicted"/>
<dbReference type="PANTHER" id="PTHR31949">
    <property type="entry name" value="GASTRIC MUCIN-LIKE PROTEIN"/>
    <property type="match status" value="1"/>
</dbReference>
<feature type="region of interest" description="Disordered" evidence="1">
    <location>
        <begin position="491"/>
        <end position="512"/>
    </location>
</feature>
<feature type="compositionally biased region" description="Basic residues" evidence="1">
    <location>
        <begin position="1078"/>
        <end position="1089"/>
    </location>
</feature>
<evidence type="ECO:0000256" key="1">
    <source>
        <dbReference type="SAM" id="MobiDB-lite"/>
    </source>
</evidence>
<feature type="region of interest" description="Disordered" evidence="1">
    <location>
        <begin position="79"/>
        <end position="337"/>
    </location>
</feature>
<organism evidence="2 3">
    <name type="scientific">Lupinus luteus</name>
    <name type="common">European yellow lupine</name>
    <dbReference type="NCBI Taxonomy" id="3873"/>
    <lineage>
        <taxon>Eukaryota</taxon>
        <taxon>Viridiplantae</taxon>
        <taxon>Streptophyta</taxon>
        <taxon>Embryophyta</taxon>
        <taxon>Tracheophyta</taxon>
        <taxon>Spermatophyta</taxon>
        <taxon>Magnoliopsida</taxon>
        <taxon>eudicotyledons</taxon>
        <taxon>Gunneridae</taxon>
        <taxon>Pentapetalae</taxon>
        <taxon>rosids</taxon>
        <taxon>fabids</taxon>
        <taxon>Fabales</taxon>
        <taxon>Fabaceae</taxon>
        <taxon>Papilionoideae</taxon>
        <taxon>50 kb inversion clade</taxon>
        <taxon>genistoids sensu lato</taxon>
        <taxon>core genistoids</taxon>
        <taxon>Genisteae</taxon>
        <taxon>Lupinus</taxon>
    </lineage>
</organism>
<gene>
    <name evidence="2" type="ORF">LLUT_LOCUS29069</name>
</gene>
<feature type="compositionally biased region" description="Polar residues" evidence="1">
    <location>
        <begin position="1112"/>
        <end position="1123"/>
    </location>
</feature>
<dbReference type="GO" id="GO:0043622">
    <property type="term" value="P:cortical microtubule organization"/>
    <property type="evidence" value="ECO:0007669"/>
    <property type="project" value="TreeGrafter"/>
</dbReference>
<feature type="compositionally biased region" description="Polar residues" evidence="1">
    <location>
        <begin position="133"/>
        <end position="175"/>
    </location>
</feature>
<accession>A0AAV1Y206</accession>
<feature type="compositionally biased region" description="Low complexity" evidence="1">
    <location>
        <begin position="176"/>
        <end position="187"/>
    </location>
</feature>
<feature type="compositionally biased region" description="Polar residues" evidence="1">
    <location>
        <begin position="358"/>
        <end position="369"/>
    </location>
</feature>